<organism evidence="2 3">
    <name type="scientific">Roseimicrobium gellanilyticum</name>
    <dbReference type="NCBI Taxonomy" id="748857"/>
    <lineage>
        <taxon>Bacteria</taxon>
        <taxon>Pseudomonadati</taxon>
        <taxon>Verrucomicrobiota</taxon>
        <taxon>Verrucomicrobiia</taxon>
        <taxon>Verrucomicrobiales</taxon>
        <taxon>Verrucomicrobiaceae</taxon>
        <taxon>Roseimicrobium</taxon>
    </lineage>
</organism>
<protein>
    <recommendedName>
        <fullName evidence="4">ABC-2 family transporter</fullName>
    </recommendedName>
</protein>
<keyword evidence="3" id="KW-1185">Reference proteome</keyword>
<evidence type="ECO:0000313" key="3">
    <source>
        <dbReference type="Proteomes" id="UP000253426"/>
    </source>
</evidence>
<evidence type="ECO:0000313" key="2">
    <source>
        <dbReference type="EMBL" id="RBP37686.1"/>
    </source>
</evidence>
<reference evidence="2 3" key="1">
    <citation type="submission" date="2018-06" db="EMBL/GenBank/DDBJ databases">
        <title>Genomic Encyclopedia of Type Strains, Phase IV (KMG-IV): sequencing the most valuable type-strain genomes for metagenomic binning, comparative biology and taxonomic classification.</title>
        <authorList>
            <person name="Goeker M."/>
        </authorList>
    </citation>
    <scope>NUCLEOTIDE SEQUENCE [LARGE SCALE GENOMIC DNA]</scope>
    <source>
        <strain evidence="2 3">DSM 25532</strain>
    </source>
</reference>
<gene>
    <name evidence="2" type="ORF">DES53_11368</name>
</gene>
<feature type="transmembrane region" description="Helical" evidence="1">
    <location>
        <begin position="160"/>
        <end position="179"/>
    </location>
</feature>
<keyword evidence="1" id="KW-1133">Transmembrane helix</keyword>
<accession>A0A366H7Z7</accession>
<comment type="caution">
    <text evidence="2">The sequence shown here is derived from an EMBL/GenBank/DDBJ whole genome shotgun (WGS) entry which is preliminary data.</text>
</comment>
<dbReference type="AlphaFoldDB" id="A0A366H7Z7"/>
<evidence type="ECO:0000256" key="1">
    <source>
        <dbReference type="SAM" id="Phobius"/>
    </source>
</evidence>
<feature type="transmembrane region" description="Helical" evidence="1">
    <location>
        <begin position="124"/>
        <end position="148"/>
    </location>
</feature>
<dbReference type="Proteomes" id="UP000253426">
    <property type="component" value="Unassembled WGS sequence"/>
</dbReference>
<feature type="transmembrane region" description="Helical" evidence="1">
    <location>
        <begin position="214"/>
        <end position="239"/>
    </location>
</feature>
<proteinExistence type="predicted"/>
<feature type="transmembrane region" description="Helical" evidence="1">
    <location>
        <begin position="34"/>
        <end position="56"/>
    </location>
</feature>
<dbReference type="OrthoDB" id="5524691at2"/>
<sequence length="273" mass="30032">MTAAVSSINAAPDFPDWFSPLLVKDLRQGLRSRWFIWLFLWVQFSMVVLVAVHMLYGMETPGGRAGTMGKMWMDVLFFANITLVLHVLLPLRGIFIADADVEPGNLPLLRVTGVLARRIAVSKLVVTMFMVGLIMTTMLPYITLRYFLSGVDVVGDFMRLAWIGVASGVIAAWGLLLAIMPAVWRAVVGGLLILGGLPIFESILWMMINVSRDWSAGVFMSVLIWLVVAIFVAVLPLAIVESRFNDGRSVDWQFHAIPASPPPVSTPTSSPTS</sequence>
<keyword evidence="1" id="KW-0472">Membrane</keyword>
<dbReference type="RefSeq" id="WP_147263636.1">
    <property type="nucleotide sequence ID" value="NZ_QNRR01000013.1"/>
</dbReference>
<feature type="transmembrane region" description="Helical" evidence="1">
    <location>
        <begin position="186"/>
        <end position="208"/>
    </location>
</feature>
<keyword evidence="1" id="KW-0812">Transmembrane</keyword>
<dbReference type="EMBL" id="QNRR01000013">
    <property type="protein sequence ID" value="RBP37686.1"/>
    <property type="molecule type" value="Genomic_DNA"/>
</dbReference>
<evidence type="ECO:0008006" key="4">
    <source>
        <dbReference type="Google" id="ProtNLM"/>
    </source>
</evidence>
<feature type="transmembrane region" description="Helical" evidence="1">
    <location>
        <begin position="71"/>
        <end position="89"/>
    </location>
</feature>
<name>A0A366H7Z7_9BACT</name>